<dbReference type="PANTHER" id="PTHR38031:SF1">
    <property type="entry name" value="SULFUR CARRIER PROTEIN CYSO"/>
    <property type="match status" value="1"/>
</dbReference>
<name>A0A1I2WP29_9FIRM</name>
<dbReference type="InterPro" id="IPR012675">
    <property type="entry name" value="Beta-grasp_dom_sf"/>
</dbReference>
<dbReference type="SUPFAM" id="SSF54285">
    <property type="entry name" value="MoaD/ThiS"/>
    <property type="match status" value="1"/>
</dbReference>
<organism evidence="1 2">
    <name type="scientific">Enterocloster clostridioformis</name>
    <dbReference type="NCBI Taxonomy" id="1531"/>
    <lineage>
        <taxon>Bacteria</taxon>
        <taxon>Bacillati</taxon>
        <taxon>Bacillota</taxon>
        <taxon>Clostridia</taxon>
        <taxon>Lachnospirales</taxon>
        <taxon>Lachnospiraceae</taxon>
        <taxon>Enterocloster</taxon>
    </lineage>
</organism>
<dbReference type="RefSeq" id="WP_074926071.1">
    <property type="nucleotide sequence ID" value="NZ_AP031445.1"/>
</dbReference>
<dbReference type="AlphaFoldDB" id="A0A1I2WP29"/>
<dbReference type="Pfam" id="PF02597">
    <property type="entry name" value="ThiS"/>
    <property type="match status" value="1"/>
</dbReference>
<dbReference type="PANTHER" id="PTHR38031">
    <property type="entry name" value="SULFUR CARRIER PROTEIN SLR0821-RELATED"/>
    <property type="match status" value="1"/>
</dbReference>
<accession>A0A1I2WP29</accession>
<dbReference type="Proteomes" id="UP000315200">
    <property type="component" value="Unassembled WGS sequence"/>
</dbReference>
<dbReference type="InterPro" id="IPR016155">
    <property type="entry name" value="Mopterin_synth/thiamin_S_b"/>
</dbReference>
<dbReference type="InterPro" id="IPR003749">
    <property type="entry name" value="ThiS/MoaD-like"/>
</dbReference>
<evidence type="ECO:0000313" key="2">
    <source>
        <dbReference type="Proteomes" id="UP000315200"/>
    </source>
</evidence>
<dbReference type="EMBL" id="BJLB01000001">
    <property type="protein sequence ID" value="GEA38483.1"/>
    <property type="molecule type" value="Genomic_DNA"/>
</dbReference>
<comment type="caution">
    <text evidence="1">The sequence shown here is derived from an EMBL/GenBank/DDBJ whole genome shotgun (WGS) entry which is preliminary data.</text>
</comment>
<sequence length="91" mass="10196">MKNSIVVASPLRKFTNGESVIPVKGEQVFQVLLYLREQYPLLVETICNDDLSLKPIVTIYKDDEDISYLGGLHTELKEGERLYIVPTIAGG</sequence>
<proteinExistence type="predicted"/>
<protein>
    <recommendedName>
        <fullName evidence="3">Molybdopterin synthase sulfur carrier subunit</fullName>
    </recommendedName>
</protein>
<dbReference type="InterPro" id="IPR052045">
    <property type="entry name" value="Sulfur_Carrier/Prot_Modifier"/>
</dbReference>
<evidence type="ECO:0000313" key="1">
    <source>
        <dbReference type="EMBL" id="GEA38483.1"/>
    </source>
</evidence>
<dbReference type="Gene3D" id="3.10.20.30">
    <property type="match status" value="1"/>
</dbReference>
<reference evidence="1 2" key="1">
    <citation type="submission" date="2019-06" db="EMBL/GenBank/DDBJ databases">
        <title>Draft genome sequence of [Clostridium] clostridioforme NBRC 113352.</title>
        <authorList>
            <person name="Miura T."/>
            <person name="Furukawa M."/>
            <person name="Shimamura M."/>
            <person name="Ohyama Y."/>
            <person name="Yamazoe A."/>
            <person name="Kawasaki H."/>
        </authorList>
    </citation>
    <scope>NUCLEOTIDE SEQUENCE [LARGE SCALE GENOMIC DNA]</scope>
    <source>
        <strain evidence="1 2">NBRC 113352</strain>
    </source>
</reference>
<gene>
    <name evidence="1" type="ORF">Ccl03g_41960</name>
</gene>
<evidence type="ECO:0008006" key="3">
    <source>
        <dbReference type="Google" id="ProtNLM"/>
    </source>
</evidence>